<dbReference type="EMBL" id="RHLC01000009">
    <property type="protein sequence ID" value="TPP43773.1"/>
    <property type="molecule type" value="Genomic_DNA"/>
</dbReference>
<evidence type="ECO:0000313" key="3">
    <source>
        <dbReference type="EMBL" id="TPP43773.1"/>
    </source>
</evidence>
<dbReference type="Proteomes" id="UP000318447">
    <property type="component" value="Unassembled WGS sequence"/>
</dbReference>
<accession>A0A3S7X5S8</accession>
<sequence>MAYTINSSRHSNGDGDGDGIAGQTQPSAASSAGAPIVRFSLLYQLRHNACSITARNSSSLQRAQSRPSLPQTGEQCGHCSAYANDFSHGETETAAGPGYMTPPQRRSRPSSTELFSGPSSSPVALSPPPATYADIPLLSTMDKRELSKVVVRDAVFGRLLDLVPSRQHIQTAVWTLSRHVIQIDGAVTVCAMPRDASNTYPLASSSHFAASNIGGGVYGDVESLRDVVRERVGELVMDARLFACLLQPYLGEIGCQGDVIQTSVEVVR</sequence>
<proteinExistence type="predicted"/>
<feature type="region of interest" description="Disordered" evidence="1">
    <location>
        <begin position="55"/>
        <end position="76"/>
    </location>
</feature>
<evidence type="ECO:0000313" key="5">
    <source>
        <dbReference type="Proteomes" id="UP000318447"/>
    </source>
</evidence>
<reference evidence="3" key="3">
    <citation type="submission" date="2019-02" db="EMBL/GenBank/DDBJ databases">
        <title>FDA dAtabase for Regulatory Grade micrObial Sequences (FDA-ARGOS): Supporting development and validation of Infectious Disease Dx tests.</title>
        <authorList>
            <person name="Duncan R."/>
            <person name="Fisher C."/>
            <person name="Tallon L.J."/>
            <person name="Sadzewicz L."/>
            <person name="Sengamalay N."/>
            <person name="Ott S."/>
            <person name="Godinez A."/>
            <person name="Nagaraj S."/>
            <person name="Nadendla S."/>
            <person name="Sichtig H."/>
        </authorList>
    </citation>
    <scope>NUCLEOTIDE SEQUENCE</scope>
    <source>
        <strain evidence="3">FDAARGOS_361</strain>
    </source>
</reference>
<gene>
    <name evidence="3" type="ORF">CGC21_20860</name>
    <name evidence="2" type="ORF">LdCL_320032200</name>
</gene>
<feature type="compositionally biased region" description="Polar residues" evidence="1">
    <location>
        <begin position="55"/>
        <end position="74"/>
    </location>
</feature>
<dbReference type="AlphaFoldDB" id="A0A3S7X5S8"/>
<organism evidence="2 4">
    <name type="scientific">Leishmania donovani</name>
    <dbReference type="NCBI Taxonomy" id="5661"/>
    <lineage>
        <taxon>Eukaryota</taxon>
        <taxon>Discoba</taxon>
        <taxon>Euglenozoa</taxon>
        <taxon>Kinetoplastea</taxon>
        <taxon>Metakinetoplastina</taxon>
        <taxon>Trypanosomatida</taxon>
        <taxon>Trypanosomatidae</taxon>
        <taxon>Leishmaniinae</taxon>
        <taxon>Leishmania</taxon>
    </lineage>
</organism>
<reference evidence="2 4" key="1">
    <citation type="journal article" date="2018" name="Sci. Rep.">
        <title>A complete Leishmania donovani reference genome identifies novel genetic variations associated with virulence.</title>
        <authorList>
            <person name="Lypaczewski P."/>
            <person name="Hoshizaki J."/>
            <person name="Zhang W.-W."/>
            <person name="McCall L.-I."/>
            <person name="Torcivia-Rodriguez J."/>
            <person name="Simonyan V."/>
            <person name="Kaur A."/>
            <person name="Dewar K."/>
            <person name="Matlashewski G."/>
        </authorList>
    </citation>
    <scope>NUCLEOTIDE SEQUENCE [LARGE SCALE GENOMIC DNA]</scope>
    <source>
        <strain evidence="2 4">LdCL</strain>
    </source>
</reference>
<dbReference type="VEuPathDB" id="TriTrypDB:LDHU3_32.3310"/>
<keyword evidence="4" id="KW-1185">Reference proteome</keyword>
<evidence type="ECO:0000313" key="2">
    <source>
        <dbReference type="EMBL" id="AYU81813.1"/>
    </source>
</evidence>
<protein>
    <submittedName>
        <fullName evidence="2">Uncharacterized protein</fullName>
    </submittedName>
</protein>
<feature type="compositionally biased region" description="Polar residues" evidence="1">
    <location>
        <begin position="1"/>
        <end position="10"/>
    </location>
</feature>
<dbReference type="VEuPathDB" id="TriTrypDB:LdCL_320032200"/>
<reference evidence="5" key="2">
    <citation type="submission" date="2019-02" db="EMBL/GenBank/DDBJ databases">
        <title>FDA dAtabase for Regulatory Grade micrObial Sequences (FDA-ARGOS): Supporting development and validation of Infectious Disease Dx tests.</title>
        <authorList>
            <person name="Duncan R."/>
            <person name="Fisher C."/>
            <person name="Tallon L."/>
            <person name="Sadzewicz L."/>
            <person name="Sengamalay N."/>
            <person name="Ott S."/>
            <person name="Godinez A."/>
            <person name="Nagaraj S."/>
            <person name="Vavikolanu K."/>
            <person name="Nadendla S."/>
            <person name="Aluvathingal J."/>
            <person name="Sichtig H."/>
        </authorList>
    </citation>
    <scope>NUCLEOTIDE SEQUENCE [LARGE SCALE GENOMIC DNA]</scope>
    <source>
        <strain evidence="5">FDAARGOS_361</strain>
    </source>
</reference>
<dbReference type="EMBL" id="CP029531">
    <property type="protein sequence ID" value="AYU81813.1"/>
    <property type="molecule type" value="Genomic_DNA"/>
</dbReference>
<dbReference type="Proteomes" id="UP000274082">
    <property type="component" value="Chromosome 32"/>
</dbReference>
<evidence type="ECO:0000313" key="4">
    <source>
        <dbReference type="Proteomes" id="UP000274082"/>
    </source>
</evidence>
<feature type="region of interest" description="Disordered" evidence="1">
    <location>
        <begin position="90"/>
        <end position="126"/>
    </location>
</feature>
<evidence type="ECO:0000256" key="1">
    <source>
        <dbReference type="SAM" id="MobiDB-lite"/>
    </source>
</evidence>
<name>A0A3S7X5S8_LEIDO</name>
<dbReference type="OrthoDB" id="273488at2759"/>
<feature type="region of interest" description="Disordered" evidence="1">
    <location>
        <begin position="1"/>
        <end position="31"/>
    </location>
</feature>